<comment type="catalytic activity">
    <reaction evidence="5">
        <text>dimethylallyl phosphate + FMNH2 = prenylated FMNH2 + phosphate</text>
        <dbReference type="Rhea" id="RHEA:37743"/>
        <dbReference type="ChEBI" id="CHEBI:43474"/>
        <dbReference type="ChEBI" id="CHEBI:57618"/>
        <dbReference type="ChEBI" id="CHEBI:87467"/>
        <dbReference type="ChEBI" id="CHEBI:88052"/>
        <dbReference type="EC" id="2.5.1.129"/>
    </reaction>
</comment>
<evidence type="ECO:0000256" key="2">
    <source>
        <dbReference type="ARBA" id="ARBA00022630"/>
    </source>
</evidence>
<accession>A0A9D2DEE3</accession>
<dbReference type="HAMAP" id="MF_01984">
    <property type="entry name" value="ubiX_pad"/>
    <property type="match status" value="1"/>
</dbReference>
<organism evidence="7 8">
    <name type="scientific">Candidatus Tidjanibacter faecipullorum</name>
    <dbReference type="NCBI Taxonomy" id="2838766"/>
    <lineage>
        <taxon>Bacteria</taxon>
        <taxon>Pseudomonadati</taxon>
        <taxon>Bacteroidota</taxon>
        <taxon>Bacteroidia</taxon>
        <taxon>Bacteroidales</taxon>
        <taxon>Rikenellaceae</taxon>
        <taxon>Tidjanibacter</taxon>
    </lineage>
</organism>
<dbReference type="Gene3D" id="3.40.50.1950">
    <property type="entry name" value="Flavin prenyltransferase-like"/>
    <property type="match status" value="1"/>
</dbReference>
<evidence type="ECO:0000313" key="8">
    <source>
        <dbReference type="Proteomes" id="UP000824014"/>
    </source>
</evidence>
<proteinExistence type="inferred from homology"/>
<keyword evidence="1 5" id="KW-0637">Prenyltransferase</keyword>
<comment type="caution">
    <text evidence="7">The sequence shown here is derived from an EMBL/GenBank/DDBJ whole genome shotgun (WGS) entry which is preliminary data.</text>
</comment>
<feature type="binding site" evidence="5">
    <location>
        <begin position="10"/>
        <end position="12"/>
    </location>
    <ligand>
        <name>FMN</name>
        <dbReference type="ChEBI" id="CHEBI:58210"/>
    </ligand>
</feature>
<reference evidence="7" key="1">
    <citation type="journal article" date="2021" name="PeerJ">
        <title>Extensive microbial diversity within the chicken gut microbiome revealed by metagenomics and culture.</title>
        <authorList>
            <person name="Gilroy R."/>
            <person name="Ravi A."/>
            <person name="Getino M."/>
            <person name="Pursley I."/>
            <person name="Horton D.L."/>
            <person name="Alikhan N.F."/>
            <person name="Baker D."/>
            <person name="Gharbi K."/>
            <person name="Hall N."/>
            <person name="Watson M."/>
            <person name="Adriaenssens E.M."/>
            <person name="Foster-Nyarko E."/>
            <person name="Jarju S."/>
            <person name="Secka A."/>
            <person name="Antonio M."/>
            <person name="Oren A."/>
            <person name="Chaudhuri R.R."/>
            <person name="La Ragione R."/>
            <person name="Hildebrand F."/>
            <person name="Pallen M.J."/>
        </authorList>
    </citation>
    <scope>NUCLEOTIDE SEQUENCE</scope>
    <source>
        <strain evidence="7">ChiHjej11B10-19426</strain>
    </source>
</reference>
<feature type="binding site" evidence="5">
    <location>
        <position position="168"/>
    </location>
    <ligand>
        <name>dimethylallyl phosphate</name>
        <dbReference type="ChEBI" id="CHEBI:88052"/>
    </ligand>
</feature>
<dbReference type="InterPro" id="IPR003382">
    <property type="entry name" value="Flavoprotein"/>
</dbReference>
<feature type="binding site" evidence="5">
    <location>
        <begin position="87"/>
        <end position="90"/>
    </location>
    <ligand>
        <name>FMN</name>
        <dbReference type="ChEBI" id="CHEBI:58210"/>
    </ligand>
</feature>
<dbReference type="InterPro" id="IPR036551">
    <property type="entry name" value="Flavin_trans-like"/>
</dbReference>
<evidence type="ECO:0000259" key="6">
    <source>
        <dbReference type="Pfam" id="PF02441"/>
    </source>
</evidence>
<dbReference type="EC" id="2.5.1.129" evidence="5"/>
<keyword evidence="2 5" id="KW-0285">Flavoprotein</keyword>
<comment type="function">
    <text evidence="5">Flavin prenyltransferase that catalyzes the synthesis of the prenylated FMN cofactor (prenyl-FMN) for 4-hydroxy-3-polyprenylbenzoic acid decarboxylase UbiD. The prenyltransferase is metal-independent and links a dimethylallyl moiety from dimethylallyl monophosphate (DMAP) to the flavin N5 and C6 atoms of FMN.</text>
</comment>
<dbReference type="Proteomes" id="UP000824014">
    <property type="component" value="Unassembled WGS sequence"/>
</dbReference>
<feature type="domain" description="Flavoprotein" evidence="6">
    <location>
        <begin position="2"/>
        <end position="164"/>
    </location>
</feature>
<dbReference type="GO" id="GO:0106141">
    <property type="term" value="F:flavin prenyltransferase activity"/>
    <property type="evidence" value="ECO:0007669"/>
    <property type="project" value="UniProtKB-EC"/>
</dbReference>
<dbReference type="NCBIfam" id="TIGR00421">
    <property type="entry name" value="ubiX_pad"/>
    <property type="match status" value="1"/>
</dbReference>
<keyword evidence="3 5" id="KW-0288">FMN</keyword>
<feature type="binding site" evidence="5">
    <location>
        <position position="152"/>
    </location>
    <ligand>
        <name>dimethylallyl phosphate</name>
        <dbReference type="ChEBI" id="CHEBI:88052"/>
    </ligand>
</feature>
<comment type="similarity">
    <text evidence="5">Belongs to the UbiX/PAD1 family.</text>
</comment>
<evidence type="ECO:0000313" key="7">
    <source>
        <dbReference type="EMBL" id="HIZ15384.1"/>
    </source>
</evidence>
<evidence type="ECO:0000256" key="4">
    <source>
        <dbReference type="ARBA" id="ARBA00022679"/>
    </source>
</evidence>
<gene>
    <name evidence="5" type="primary">ubiX</name>
    <name evidence="7" type="ORF">H9816_05695</name>
</gene>
<dbReference type="SUPFAM" id="SSF52507">
    <property type="entry name" value="Homo-oligomeric flavin-containing Cys decarboxylases, HFCD"/>
    <property type="match status" value="1"/>
</dbReference>
<name>A0A9D2DEE3_9BACT</name>
<dbReference type="Pfam" id="PF02441">
    <property type="entry name" value="Flavoprotein"/>
    <property type="match status" value="1"/>
</dbReference>
<reference evidence="7" key="2">
    <citation type="submission" date="2021-04" db="EMBL/GenBank/DDBJ databases">
        <authorList>
            <person name="Gilroy R."/>
        </authorList>
    </citation>
    <scope>NUCLEOTIDE SEQUENCE</scope>
    <source>
        <strain evidence="7">ChiHjej11B10-19426</strain>
    </source>
</reference>
<dbReference type="EMBL" id="DXCC01000017">
    <property type="protein sequence ID" value="HIZ15384.1"/>
    <property type="molecule type" value="Genomic_DNA"/>
</dbReference>
<feature type="binding site" evidence="5">
    <location>
        <position position="38"/>
    </location>
    <ligand>
        <name>FMN</name>
        <dbReference type="ChEBI" id="CHEBI:58210"/>
    </ligand>
</feature>
<protein>
    <recommendedName>
        <fullName evidence="5">Flavin prenyltransferase UbiX</fullName>
        <ecNumber evidence="5">2.5.1.129</ecNumber>
    </recommendedName>
</protein>
<dbReference type="InterPro" id="IPR004507">
    <property type="entry name" value="UbiX-like"/>
</dbReference>
<dbReference type="AlphaFoldDB" id="A0A9D2DEE3"/>
<evidence type="ECO:0000256" key="5">
    <source>
        <dbReference type="HAMAP-Rule" id="MF_01984"/>
    </source>
</evidence>
<comment type="caution">
    <text evidence="5">Lacks conserved residue(s) required for the propagation of feature annotation.</text>
</comment>
<evidence type="ECO:0000256" key="1">
    <source>
        <dbReference type="ARBA" id="ARBA00022602"/>
    </source>
</evidence>
<keyword evidence="4 5" id="KW-0808">Transferase</keyword>
<sequence length="187" mass="20394">MKKILVAVTGASGAIYARQTIDLLTRIGELEEIGVMVSRHGREVLAFEGEQLPARDPRIRFFDNDDLFAPPASGSADYDAMIVVPCSMGSVGRMAAGVSSDLIGRAADVMLKERRRLVLVVRETPLSTIHLRNLTLLSECGAVVLPAAPSFYSRPQEIEALCATVSQRILRVLGLPVEGFRWGEERS</sequence>
<feature type="binding site" evidence="5">
    <location>
        <position position="122"/>
    </location>
    <ligand>
        <name>FMN</name>
        <dbReference type="ChEBI" id="CHEBI:58210"/>
    </ligand>
</feature>
<evidence type="ECO:0000256" key="3">
    <source>
        <dbReference type="ARBA" id="ARBA00022643"/>
    </source>
</evidence>